<dbReference type="GO" id="GO:0008757">
    <property type="term" value="F:S-adenosylmethionine-dependent methyltransferase activity"/>
    <property type="evidence" value="ECO:0007669"/>
    <property type="project" value="InterPro"/>
</dbReference>
<evidence type="ECO:0000256" key="1">
    <source>
        <dbReference type="ARBA" id="ARBA00008361"/>
    </source>
</evidence>
<dbReference type="GO" id="GO:0032259">
    <property type="term" value="P:methylation"/>
    <property type="evidence" value="ECO:0007669"/>
    <property type="project" value="UniProtKB-KW"/>
</dbReference>
<proteinExistence type="inferred from homology"/>
<evidence type="ECO:0000256" key="3">
    <source>
        <dbReference type="ARBA" id="ARBA00022679"/>
    </source>
</evidence>
<accession>A0AB38XPB0</accession>
<dbReference type="KEGG" id="wne:PIG85_10370"/>
<organism evidence="5 6">
    <name type="scientific">Winkia neuii subsp. anitrata</name>
    <dbReference type="NCBI Taxonomy" id="29318"/>
    <lineage>
        <taxon>Bacteria</taxon>
        <taxon>Bacillati</taxon>
        <taxon>Actinomycetota</taxon>
        <taxon>Actinomycetes</taxon>
        <taxon>Actinomycetales</taxon>
        <taxon>Actinomycetaceae</taxon>
        <taxon>Winkia</taxon>
    </lineage>
</organism>
<dbReference type="Gene3D" id="3.40.50.150">
    <property type="entry name" value="Vaccinia Virus protein VP39"/>
    <property type="match status" value="1"/>
</dbReference>
<dbReference type="Proteomes" id="UP001211044">
    <property type="component" value="Chromosome"/>
</dbReference>
<dbReference type="InterPro" id="IPR029063">
    <property type="entry name" value="SAM-dependent_MTases_sf"/>
</dbReference>
<dbReference type="RefSeq" id="WP_004807896.1">
    <property type="nucleotide sequence ID" value="NZ_CP116394.1"/>
</dbReference>
<keyword evidence="2 5" id="KW-0489">Methyltransferase</keyword>
<dbReference type="PANTHER" id="PTHR44942">
    <property type="entry name" value="METHYLTRANSF_11 DOMAIN-CONTAINING PROTEIN"/>
    <property type="match status" value="1"/>
</dbReference>
<dbReference type="AlphaFoldDB" id="A0AB38XPB0"/>
<dbReference type="InterPro" id="IPR013216">
    <property type="entry name" value="Methyltransf_11"/>
</dbReference>
<sequence>MSWSKAGANPFTKVLPGYTAARPTYPETALAALLQHHPQQVVELGAGSGSLTRLLLKHGVHVAAVEASEPMCKQLRQDTPDEFFTTGALSVHCTDAHHTGLPEKSADLVVAAQTWHWLDHQSACAEADRLLRPKGRLAILYNQLDVSVPWVYRLTRIMRSGDVRRGDPPPLAAPFTTPTRTQIKWNRTVHAEDVIALGRTHASYLNASENYRAKMQKNLLWYVYQHMGHSAGATITLPYLTDVWVTSR</sequence>
<comment type="similarity">
    <text evidence="1">Belongs to the methyltransferase superfamily.</text>
</comment>
<name>A0AB38XPB0_9ACTO</name>
<dbReference type="InterPro" id="IPR051052">
    <property type="entry name" value="Diverse_substrate_MTase"/>
</dbReference>
<dbReference type="SUPFAM" id="SSF53335">
    <property type="entry name" value="S-adenosyl-L-methionine-dependent methyltransferases"/>
    <property type="match status" value="1"/>
</dbReference>
<protein>
    <submittedName>
        <fullName evidence="5">Class I SAM-dependent methyltransferase</fullName>
    </submittedName>
</protein>
<evidence type="ECO:0000256" key="2">
    <source>
        <dbReference type="ARBA" id="ARBA00022603"/>
    </source>
</evidence>
<evidence type="ECO:0000313" key="5">
    <source>
        <dbReference type="EMBL" id="WCE46032.1"/>
    </source>
</evidence>
<keyword evidence="3" id="KW-0808">Transferase</keyword>
<evidence type="ECO:0000259" key="4">
    <source>
        <dbReference type="Pfam" id="PF08241"/>
    </source>
</evidence>
<feature type="domain" description="Methyltransferase type 11" evidence="4">
    <location>
        <begin position="43"/>
        <end position="139"/>
    </location>
</feature>
<dbReference type="Pfam" id="PF08241">
    <property type="entry name" value="Methyltransf_11"/>
    <property type="match status" value="1"/>
</dbReference>
<dbReference type="EMBL" id="CP116394">
    <property type="protein sequence ID" value="WCE46032.1"/>
    <property type="molecule type" value="Genomic_DNA"/>
</dbReference>
<dbReference type="CDD" id="cd02440">
    <property type="entry name" value="AdoMet_MTases"/>
    <property type="match status" value="1"/>
</dbReference>
<gene>
    <name evidence="5" type="ORF">PIG85_10370</name>
</gene>
<dbReference type="PANTHER" id="PTHR44942:SF4">
    <property type="entry name" value="METHYLTRANSFERASE TYPE 11 DOMAIN-CONTAINING PROTEIN"/>
    <property type="match status" value="1"/>
</dbReference>
<evidence type="ECO:0000313" key="6">
    <source>
        <dbReference type="Proteomes" id="UP001211044"/>
    </source>
</evidence>
<reference evidence="5" key="1">
    <citation type="submission" date="2023-01" db="EMBL/GenBank/DDBJ databases">
        <title>Comparative Genomic Analysis of the Clinically-Derived Winkia Strain NY0527 Provides Evidence into the Taxonomic Reassignment of Winkia neuii and Characterizes Their Virulence Traits.</title>
        <authorList>
            <person name="Cai X."/>
            <person name="Peng Y."/>
            <person name="Li M."/>
            <person name="Qiu Y."/>
            <person name="Wang Y."/>
            <person name="Xu L."/>
            <person name="Hou Q."/>
        </authorList>
    </citation>
    <scope>NUCLEOTIDE SEQUENCE</scope>
    <source>
        <strain evidence="5">NY0527</strain>
    </source>
</reference>